<feature type="transmembrane region" description="Helical" evidence="9">
    <location>
        <begin position="68"/>
        <end position="88"/>
    </location>
</feature>
<keyword evidence="4" id="KW-0808">Transferase</keyword>
<keyword evidence="6 11" id="KW-0418">Kinase</keyword>
<gene>
    <name evidence="11" type="ORF">JY572_00150</name>
</gene>
<dbReference type="SUPFAM" id="SSF47384">
    <property type="entry name" value="Homodimeric domain of signal transducing histidine kinase"/>
    <property type="match status" value="1"/>
</dbReference>
<dbReference type="EMBL" id="CP071091">
    <property type="protein sequence ID" value="QSQ14548.1"/>
    <property type="molecule type" value="Genomic_DNA"/>
</dbReference>
<dbReference type="Gene3D" id="3.30.565.10">
    <property type="entry name" value="Histidine kinase-like ATPase, C-terminal domain"/>
    <property type="match status" value="1"/>
</dbReference>
<evidence type="ECO:0000256" key="2">
    <source>
        <dbReference type="ARBA" id="ARBA00012438"/>
    </source>
</evidence>
<dbReference type="CDD" id="cd00082">
    <property type="entry name" value="HisKA"/>
    <property type="match status" value="1"/>
</dbReference>
<dbReference type="EC" id="2.7.13.3" evidence="2"/>
<dbReference type="InterPro" id="IPR036890">
    <property type="entry name" value="HATPase_C_sf"/>
</dbReference>
<evidence type="ECO:0000256" key="6">
    <source>
        <dbReference type="ARBA" id="ARBA00022777"/>
    </source>
</evidence>
<feature type="transmembrane region" description="Helical" evidence="9">
    <location>
        <begin position="148"/>
        <end position="164"/>
    </location>
</feature>
<feature type="transmembrane region" description="Helical" evidence="9">
    <location>
        <begin position="184"/>
        <end position="202"/>
    </location>
</feature>
<evidence type="ECO:0000256" key="9">
    <source>
        <dbReference type="SAM" id="Phobius"/>
    </source>
</evidence>
<evidence type="ECO:0000256" key="3">
    <source>
        <dbReference type="ARBA" id="ARBA00022553"/>
    </source>
</evidence>
<comment type="catalytic activity">
    <reaction evidence="1">
        <text>ATP + protein L-histidine = ADP + protein N-phospho-L-histidine.</text>
        <dbReference type="EC" id="2.7.13.3"/>
    </reaction>
</comment>
<evidence type="ECO:0000256" key="7">
    <source>
        <dbReference type="ARBA" id="ARBA00022840"/>
    </source>
</evidence>
<dbReference type="InterPro" id="IPR003661">
    <property type="entry name" value="HisK_dim/P_dom"/>
</dbReference>
<evidence type="ECO:0000256" key="5">
    <source>
        <dbReference type="ARBA" id="ARBA00022741"/>
    </source>
</evidence>
<evidence type="ECO:0000259" key="10">
    <source>
        <dbReference type="PROSITE" id="PS50109"/>
    </source>
</evidence>
<dbReference type="InterPro" id="IPR005467">
    <property type="entry name" value="His_kinase_dom"/>
</dbReference>
<sequence>MFRSPFESQARPQPPRSAYYHAAQDVVDLLSSSAIALRWLVRLRWHAVAGTGLTVVVAVRGLRLDLPVVPLLALVVLTGASNLLLTLWLRGHPVVKSHHLGAVLALDTLLLTGLLALSGGPENPFAMLYLVHVAMAALVLGPRWTLSLALLSMVGPVLLFQFHVPLRELGDGTGSVLSGPGRLVGMWVAFSLTVMSVSLMVARVSAALRDRQEALVRAQLLASRAEKLASLSTLAAGAAHELGTPLGTIAIAANELDVLIQEEPQEALEDARLIRDQVERCRDILERMSARAGQTYGEAPETTTTSAVLERMREELSSAELARVRVEEGTAVPLYFPPRGLVQVLVNLVRNALHASEATQSPVLVSVKGDGSRTRFVVEDRGTGIPRDVLERVGEPFFTTKPAGQGMGLGLFLGQTFAELCGGRLELASEEGLGTRATLELPCRKGGAHASA</sequence>
<dbReference type="PRINTS" id="PR00344">
    <property type="entry name" value="BCTRLSENSOR"/>
</dbReference>
<keyword evidence="9" id="KW-1133">Transmembrane helix</keyword>
<dbReference type="Pfam" id="PF02518">
    <property type="entry name" value="HATPase_c"/>
    <property type="match status" value="1"/>
</dbReference>
<dbReference type="PROSITE" id="PS50109">
    <property type="entry name" value="HIS_KIN"/>
    <property type="match status" value="1"/>
</dbReference>
<dbReference type="GO" id="GO:0016301">
    <property type="term" value="F:kinase activity"/>
    <property type="evidence" value="ECO:0007669"/>
    <property type="project" value="UniProtKB-KW"/>
</dbReference>
<organism evidence="11 12">
    <name type="scientific">Myxococcus landrumensis</name>
    <dbReference type="NCBI Taxonomy" id="2813577"/>
    <lineage>
        <taxon>Bacteria</taxon>
        <taxon>Pseudomonadati</taxon>
        <taxon>Myxococcota</taxon>
        <taxon>Myxococcia</taxon>
        <taxon>Myxococcales</taxon>
        <taxon>Cystobacterineae</taxon>
        <taxon>Myxococcaceae</taxon>
        <taxon>Myxococcus</taxon>
    </lineage>
</organism>
<dbReference type="SMART" id="SM00388">
    <property type="entry name" value="HisKA"/>
    <property type="match status" value="1"/>
</dbReference>
<evidence type="ECO:0000313" key="11">
    <source>
        <dbReference type="EMBL" id="QSQ14548.1"/>
    </source>
</evidence>
<dbReference type="InterPro" id="IPR003594">
    <property type="entry name" value="HATPase_dom"/>
</dbReference>
<reference evidence="11 12" key="1">
    <citation type="submission" date="2021-02" db="EMBL/GenBank/DDBJ databases">
        <title>De Novo genome assembly of isolated myxobacteria.</title>
        <authorList>
            <person name="Stevens D.C."/>
        </authorList>
    </citation>
    <scope>NUCLEOTIDE SEQUENCE [LARGE SCALE GENOMIC DNA]</scope>
    <source>
        <strain evidence="11 12">SCHIC003</strain>
    </source>
</reference>
<dbReference type="InterPro" id="IPR004358">
    <property type="entry name" value="Sig_transdc_His_kin-like_C"/>
</dbReference>
<evidence type="ECO:0000256" key="1">
    <source>
        <dbReference type="ARBA" id="ARBA00000085"/>
    </source>
</evidence>
<accession>A0ABX7N7V0</accession>
<proteinExistence type="predicted"/>
<evidence type="ECO:0000256" key="4">
    <source>
        <dbReference type="ARBA" id="ARBA00022679"/>
    </source>
</evidence>
<evidence type="ECO:0000256" key="8">
    <source>
        <dbReference type="ARBA" id="ARBA00023012"/>
    </source>
</evidence>
<dbReference type="Proteomes" id="UP000663090">
    <property type="component" value="Chromosome"/>
</dbReference>
<name>A0ABX7N7V0_9BACT</name>
<keyword evidence="9" id="KW-0812">Transmembrane</keyword>
<dbReference type="InterPro" id="IPR036097">
    <property type="entry name" value="HisK_dim/P_sf"/>
</dbReference>
<dbReference type="SUPFAM" id="SSF55874">
    <property type="entry name" value="ATPase domain of HSP90 chaperone/DNA topoisomerase II/histidine kinase"/>
    <property type="match status" value="1"/>
</dbReference>
<dbReference type="SMART" id="SM00387">
    <property type="entry name" value="HATPase_c"/>
    <property type="match status" value="1"/>
</dbReference>
<dbReference type="Gene3D" id="1.10.287.130">
    <property type="match status" value="1"/>
</dbReference>
<keyword evidence="12" id="KW-1185">Reference proteome</keyword>
<keyword evidence="5" id="KW-0547">Nucleotide-binding</keyword>
<keyword evidence="9" id="KW-0472">Membrane</keyword>
<evidence type="ECO:0000313" key="12">
    <source>
        <dbReference type="Proteomes" id="UP000663090"/>
    </source>
</evidence>
<keyword evidence="3" id="KW-0597">Phosphoprotein</keyword>
<dbReference type="PANTHER" id="PTHR43065:SF10">
    <property type="entry name" value="PEROXIDE STRESS-ACTIVATED HISTIDINE KINASE MAK3"/>
    <property type="match status" value="1"/>
</dbReference>
<keyword evidence="7" id="KW-0067">ATP-binding</keyword>
<protein>
    <recommendedName>
        <fullName evidence="2">histidine kinase</fullName>
        <ecNumber evidence="2">2.7.13.3</ecNumber>
    </recommendedName>
</protein>
<keyword evidence="8" id="KW-0902">Two-component regulatory system</keyword>
<dbReference type="PANTHER" id="PTHR43065">
    <property type="entry name" value="SENSOR HISTIDINE KINASE"/>
    <property type="match status" value="1"/>
</dbReference>
<feature type="domain" description="Histidine kinase" evidence="10">
    <location>
        <begin position="237"/>
        <end position="445"/>
    </location>
</feature>
<dbReference type="RefSeq" id="WP_206716322.1">
    <property type="nucleotide sequence ID" value="NZ_CP071091.1"/>
</dbReference>
<dbReference type="Pfam" id="PF00512">
    <property type="entry name" value="HisKA"/>
    <property type="match status" value="1"/>
</dbReference>